<protein>
    <submittedName>
        <fullName evidence="1">Uncharacterized protein</fullName>
    </submittedName>
</protein>
<gene>
    <name evidence="1" type="ORF">TH5_23290</name>
</gene>
<evidence type="ECO:0000313" key="2">
    <source>
        <dbReference type="Proteomes" id="UP000252419"/>
    </source>
</evidence>
<reference evidence="1 2" key="1">
    <citation type="submission" date="2014-07" db="EMBL/GenBank/DDBJ databases">
        <title>Draft genome sequence of Thalassospira xianhensis P-4 (MCCC 1A02616).</title>
        <authorList>
            <person name="Lai Q."/>
            <person name="Shao Z."/>
        </authorList>
    </citation>
    <scope>NUCLEOTIDE SEQUENCE [LARGE SCALE GENOMIC DNA]</scope>
    <source>
        <strain evidence="1 2">MCCC 1A02616</strain>
    </source>
</reference>
<dbReference type="AlphaFoldDB" id="A0A367U6X8"/>
<organism evidence="1 2">
    <name type="scientific">Thalassospira xianhensis MCCC 1A02616</name>
    <dbReference type="NCBI Taxonomy" id="1177929"/>
    <lineage>
        <taxon>Bacteria</taxon>
        <taxon>Pseudomonadati</taxon>
        <taxon>Pseudomonadota</taxon>
        <taxon>Alphaproteobacteria</taxon>
        <taxon>Rhodospirillales</taxon>
        <taxon>Thalassospiraceae</taxon>
        <taxon>Thalassospira</taxon>
    </lineage>
</organism>
<sequence length="72" mass="8226">MFGFQGGETAEVVTRKKGYLRDAQKHWKFLTHYDLSTIKTKGQLCNMIKVRASLSEEQATKDVDAWMAGKVF</sequence>
<comment type="caution">
    <text evidence="1">The sequence shown here is derived from an EMBL/GenBank/DDBJ whole genome shotgun (WGS) entry which is preliminary data.</text>
</comment>
<dbReference type="EMBL" id="JPWA01000046">
    <property type="protein sequence ID" value="RCK03839.1"/>
    <property type="molecule type" value="Genomic_DNA"/>
</dbReference>
<name>A0A367U6X8_9PROT</name>
<proteinExistence type="predicted"/>
<keyword evidence="2" id="KW-1185">Reference proteome</keyword>
<accession>A0A367U6X8</accession>
<dbReference type="RefSeq" id="WP_114123815.1">
    <property type="nucleotide sequence ID" value="NZ_JPWA01000046.1"/>
</dbReference>
<evidence type="ECO:0000313" key="1">
    <source>
        <dbReference type="EMBL" id="RCK03839.1"/>
    </source>
</evidence>
<dbReference type="Proteomes" id="UP000252419">
    <property type="component" value="Unassembled WGS sequence"/>
</dbReference>